<accession>A0ACC1QP06</accession>
<dbReference type="EMBL" id="JANAKD010001219">
    <property type="protein sequence ID" value="KAJ3481911.1"/>
    <property type="molecule type" value="Genomic_DNA"/>
</dbReference>
<sequence>MDSRYGAYNIPRRPIGGPSAGASPVEPPPPYEALPGRPPLPPRLRSSKSATRLHQSHERHQPAPELPSPTPLLRDKSAVTLPPGFVFEEASSTQSPPLPDQVRRAKSSTDLRPQTSGAEGGFSWKKALDEAQYLAGGLISSPVESTKHHSIIRHSGALVWYRGPDTTVTVTILSDEPLPETRTLWLQQKGFSGNMGMSLKAMVGTNSSWLDVTPATQAQVSHIPINDERGVQRDIKRFMKKATGKMRNHLPRQTHVVRIPAASQDGYFRIVLCPTAEGKKVLCGSPVFRIASTSSDVSVMRGAGVRTMPLELGAKVASTIGSSMVSTYVGAAAGAAKTGLGSVTSSAVKRAGSQAYQSYEITGMSDAVKDKVGGSWHNSKTARYERAVSSAMMEPTVGIIGKDEGPEMPFPIKFTGKVTPRKR</sequence>
<reference evidence="1" key="1">
    <citation type="submission" date="2022-07" db="EMBL/GenBank/DDBJ databases">
        <title>Genome Sequence of Lecanicillium saksenae.</title>
        <authorList>
            <person name="Buettner E."/>
        </authorList>
    </citation>
    <scope>NUCLEOTIDE SEQUENCE</scope>
    <source>
        <strain evidence="1">VT-O1</strain>
    </source>
</reference>
<evidence type="ECO:0000313" key="2">
    <source>
        <dbReference type="Proteomes" id="UP001148737"/>
    </source>
</evidence>
<protein>
    <submittedName>
        <fullName evidence="1">Uncharacterized protein</fullName>
    </submittedName>
</protein>
<dbReference type="Proteomes" id="UP001148737">
    <property type="component" value="Unassembled WGS sequence"/>
</dbReference>
<evidence type="ECO:0000313" key="1">
    <source>
        <dbReference type="EMBL" id="KAJ3481911.1"/>
    </source>
</evidence>
<proteinExistence type="predicted"/>
<organism evidence="1 2">
    <name type="scientific">Lecanicillium saksenae</name>
    <dbReference type="NCBI Taxonomy" id="468837"/>
    <lineage>
        <taxon>Eukaryota</taxon>
        <taxon>Fungi</taxon>
        <taxon>Dikarya</taxon>
        <taxon>Ascomycota</taxon>
        <taxon>Pezizomycotina</taxon>
        <taxon>Sordariomycetes</taxon>
        <taxon>Hypocreomycetidae</taxon>
        <taxon>Hypocreales</taxon>
        <taxon>Cordycipitaceae</taxon>
        <taxon>Lecanicillium</taxon>
    </lineage>
</organism>
<name>A0ACC1QP06_9HYPO</name>
<gene>
    <name evidence="1" type="ORF">NLG97_g7700</name>
</gene>
<keyword evidence="2" id="KW-1185">Reference proteome</keyword>
<comment type="caution">
    <text evidence="1">The sequence shown here is derived from an EMBL/GenBank/DDBJ whole genome shotgun (WGS) entry which is preliminary data.</text>
</comment>